<dbReference type="InterPro" id="IPR002937">
    <property type="entry name" value="Amino_oxidase"/>
</dbReference>
<protein>
    <submittedName>
        <fullName evidence="2">Phytoene dehydrogenase-like protein</fullName>
    </submittedName>
</protein>
<dbReference type="PRINTS" id="PR00419">
    <property type="entry name" value="ADXRDTASE"/>
</dbReference>
<evidence type="ECO:0000313" key="3">
    <source>
        <dbReference type="Proteomes" id="UP000266506"/>
    </source>
</evidence>
<evidence type="ECO:0000259" key="1">
    <source>
        <dbReference type="Pfam" id="PF01593"/>
    </source>
</evidence>
<keyword evidence="3" id="KW-1185">Reference proteome</keyword>
<dbReference type="Pfam" id="PF01593">
    <property type="entry name" value="Amino_oxidase"/>
    <property type="match status" value="1"/>
</dbReference>
<gene>
    <name evidence="2" type="ORF">EI71_01165</name>
</gene>
<dbReference type="Proteomes" id="UP000266506">
    <property type="component" value="Unassembled WGS sequence"/>
</dbReference>
<dbReference type="InterPro" id="IPR036188">
    <property type="entry name" value="FAD/NAD-bd_sf"/>
</dbReference>
<organism evidence="2 3">
    <name type="scientific">Anaeroplasma bactoclasticum</name>
    <dbReference type="NCBI Taxonomy" id="2088"/>
    <lineage>
        <taxon>Bacteria</taxon>
        <taxon>Bacillati</taxon>
        <taxon>Mycoplasmatota</taxon>
        <taxon>Mollicutes</taxon>
        <taxon>Anaeroplasmatales</taxon>
        <taxon>Anaeroplasmataceae</taxon>
        <taxon>Anaeroplasma</taxon>
    </lineage>
</organism>
<dbReference type="SUPFAM" id="SSF51905">
    <property type="entry name" value="FAD/NAD(P)-binding domain"/>
    <property type="match status" value="1"/>
</dbReference>
<dbReference type="PANTHER" id="PTHR43734:SF1">
    <property type="entry name" value="PHYTOENE DESATURASE"/>
    <property type="match status" value="1"/>
</dbReference>
<comment type="caution">
    <text evidence="2">The sequence shown here is derived from an EMBL/GenBank/DDBJ whole genome shotgun (WGS) entry which is preliminary data.</text>
</comment>
<name>A0A397RPX9_9MOLU</name>
<dbReference type="InParanoid" id="A0A397RPX9"/>
<proteinExistence type="predicted"/>
<dbReference type="AlphaFoldDB" id="A0A397RPX9"/>
<dbReference type="GO" id="GO:0016491">
    <property type="term" value="F:oxidoreductase activity"/>
    <property type="evidence" value="ECO:0007669"/>
    <property type="project" value="InterPro"/>
</dbReference>
<dbReference type="OrthoDB" id="9814556at2"/>
<feature type="domain" description="Amine oxidase" evidence="1">
    <location>
        <begin position="11"/>
        <end position="479"/>
    </location>
</feature>
<dbReference type="Gene3D" id="3.50.50.60">
    <property type="entry name" value="FAD/NAD(P)-binding domain"/>
    <property type="match status" value="2"/>
</dbReference>
<dbReference type="EMBL" id="QXEV01000011">
    <property type="protein sequence ID" value="RIA75758.1"/>
    <property type="molecule type" value="Genomic_DNA"/>
</dbReference>
<reference evidence="2 3" key="1">
    <citation type="submission" date="2018-08" db="EMBL/GenBank/DDBJ databases">
        <title>Genomic Encyclopedia of Archaeal and Bacterial Type Strains, Phase II (KMG-II): from individual species to whole genera.</title>
        <authorList>
            <person name="Goeker M."/>
        </authorList>
    </citation>
    <scope>NUCLEOTIDE SEQUENCE [LARGE SCALE GENOMIC DNA]</scope>
    <source>
        <strain evidence="2 3">ATCC 27112</strain>
    </source>
</reference>
<accession>A0A397RPX9</accession>
<dbReference type="PANTHER" id="PTHR43734">
    <property type="entry name" value="PHYTOENE DESATURASE"/>
    <property type="match status" value="1"/>
</dbReference>
<sequence>MKSVAIIGAGISGLASGIYLLKNGFDVTIYEKNSYAGGFLTIWKRKNSIIDGCMHWMQGSKDGTRLNKIWKELGAIDSKTEMIHPNSFCTVEYQGNVFHWYMDIDSLEKEFYKYSKDDDLECKIFIDAVRQMGIMEIPSDIPYELIDPKELKMDMNIMRKMRYYLSLSIGEVADRFHSEVIKYALKNCLVNEHFSAFYFIQTISNFTNGNSSIPKGCSKRMRDGILNKYLSLGGKIYYNSPVDEILIEDTKAIGIMLEDGKKYYADYIIPACDIHYLDNHILKGKYNLTPFKEYDNNKEKYPTYSYVIASYRTKMNFSNMDIAVIKKIEEYNFKGIKGDALSIRQYGYDEELITNGYSTVQVYLTTYEDDYEIIKAMSKEEYQSFKQMVGEFFKNKLMEYYQTNDFELIDVLTPLTYERYNNSYKGSFMTYALTPKVPQVSRSAFIDGLDNVIIANQWLMLPGGTGVAAVSGKFSASLILFKEGLNYKLWFYCEIKKNWYNKFMMF</sequence>
<evidence type="ECO:0000313" key="2">
    <source>
        <dbReference type="EMBL" id="RIA75758.1"/>
    </source>
</evidence>